<dbReference type="RefSeq" id="WP_035907516.1">
    <property type="nucleotide sequence ID" value="NZ_AVPK01000018.1"/>
</dbReference>
<organism evidence="3 4">
    <name type="scientific">Knoellia subterranea KCTC 19937</name>
    <dbReference type="NCBI Taxonomy" id="1385521"/>
    <lineage>
        <taxon>Bacteria</taxon>
        <taxon>Bacillati</taxon>
        <taxon>Actinomycetota</taxon>
        <taxon>Actinomycetes</taxon>
        <taxon>Micrococcales</taxon>
        <taxon>Intrasporangiaceae</taxon>
        <taxon>Knoellia</taxon>
    </lineage>
</organism>
<dbReference type="EMBL" id="AVPK01000018">
    <property type="protein sequence ID" value="KGN35555.1"/>
    <property type="molecule type" value="Genomic_DNA"/>
</dbReference>
<keyword evidence="1" id="KW-0479">Metal-binding</keyword>
<dbReference type="SUPFAM" id="SSF55031">
    <property type="entry name" value="Bacterial exopeptidase dimerisation domain"/>
    <property type="match status" value="1"/>
</dbReference>
<feature type="binding site" evidence="1">
    <location>
        <position position="169"/>
    </location>
    <ligand>
        <name>Mn(2+)</name>
        <dbReference type="ChEBI" id="CHEBI:29035"/>
        <label>2</label>
    </ligand>
</feature>
<keyword evidence="1" id="KW-0464">Manganese</keyword>
<evidence type="ECO:0000256" key="1">
    <source>
        <dbReference type="PIRSR" id="PIRSR005962-1"/>
    </source>
</evidence>
<comment type="caution">
    <text evidence="3">The sequence shown here is derived from an EMBL/GenBank/DDBJ whole genome shotgun (WGS) entry which is preliminary data.</text>
</comment>
<gene>
    <name evidence="3" type="ORF">N803_06485</name>
</gene>
<dbReference type="OrthoDB" id="9777385at2"/>
<dbReference type="GO" id="GO:0016787">
    <property type="term" value="F:hydrolase activity"/>
    <property type="evidence" value="ECO:0007669"/>
    <property type="project" value="UniProtKB-KW"/>
</dbReference>
<dbReference type="Gene3D" id="3.40.630.10">
    <property type="entry name" value="Zn peptidases"/>
    <property type="match status" value="1"/>
</dbReference>
<dbReference type="PANTHER" id="PTHR11014">
    <property type="entry name" value="PEPTIDASE M20 FAMILY MEMBER"/>
    <property type="match status" value="1"/>
</dbReference>
<accession>A0A0A0JDX4</accession>
<dbReference type="Pfam" id="PF07687">
    <property type="entry name" value="M20_dimer"/>
    <property type="match status" value="1"/>
</dbReference>
<feature type="binding site" evidence="1">
    <location>
        <position position="144"/>
    </location>
    <ligand>
        <name>Mn(2+)</name>
        <dbReference type="ChEBI" id="CHEBI:29035"/>
        <label>2</label>
    </ligand>
</feature>
<evidence type="ECO:0000313" key="4">
    <source>
        <dbReference type="Proteomes" id="UP000030011"/>
    </source>
</evidence>
<dbReference type="InterPro" id="IPR011650">
    <property type="entry name" value="Peptidase_M20_dimer"/>
</dbReference>
<dbReference type="InterPro" id="IPR017439">
    <property type="entry name" value="Amidohydrolase"/>
</dbReference>
<feature type="binding site" evidence="1">
    <location>
        <position position="105"/>
    </location>
    <ligand>
        <name>Mn(2+)</name>
        <dbReference type="ChEBI" id="CHEBI:29035"/>
        <label>2</label>
    </ligand>
</feature>
<dbReference type="GO" id="GO:0046872">
    <property type="term" value="F:metal ion binding"/>
    <property type="evidence" value="ECO:0007669"/>
    <property type="project" value="UniProtKB-KW"/>
</dbReference>
<dbReference type="PANTHER" id="PTHR11014:SF63">
    <property type="entry name" value="METALLOPEPTIDASE, PUTATIVE (AFU_ORTHOLOGUE AFUA_6G09600)-RELATED"/>
    <property type="match status" value="1"/>
</dbReference>
<sequence length="400" mass="41985">MTDTLTALGTSVRAMLPDLVEFRRDLHAHPELSRQETRTTDLVARRLEAAGVRVRRFAGTGLAADLGAEQAAYRVALRADMDALPVQEQTGLPFSSTVDGVAHACGHDVHVTALLGAVLALKEQEQALLERGTGVRAIFQAAEEVIPGGAHEAIAEGVMEGVDAVFAVHCDPSLDVGQVGLREGPITAACDHIKVQLTGRGGHTSRPQLTEDLTYALAKVVTDVPAALSRRLDPRAGAALVWGRVQAGTASNVIPSEGECSGTLRMLDAEAWLTVGPLLDEIVQGVVRPYGVEARLERIKGVPPVVNQADAIDALRFACLGAGLQIAPTGQSLGGEDYSWYLSHAPGAMARLGTRTPGGRTYDLHQGDVVIDEDSIGCGARLLASVVVAHTVKNEAGAHG</sequence>
<dbReference type="eggNOG" id="COG1473">
    <property type="taxonomic scope" value="Bacteria"/>
</dbReference>
<feature type="binding site" evidence="1">
    <location>
        <position position="107"/>
    </location>
    <ligand>
        <name>Mn(2+)</name>
        <dbReference type="ChEBI" id="CHEBI:29035"/>
        <label>2</label>
    </ligand>
</feature>
<dbReference type="InterPro" id="IPR036264">
    <property type="entry name" value="Bact_exopeptidase_dim_dom"/>
</dbReference>
<dbReference type="STRING" id="1385521.N803_06485"/>
<dbReference type="Gene3D" id="3.30.70.360">
    <property type="match status" value="1"/>
</dbReference>
<protein>
    <submittedName>
        <fullName evidence="3">Amidohydrolase</fullName>
    </submittedName>
</protein>
<dbReference type="PIRSF" id="PIRSF005962">
    <property type="entry name" value="Pept_M20D_amidohydro"/>
    <property type="match status" value="1"/>
</dbReference>
<keyword evidence="4" id="KW-1185">Reference proteome</keyword>
<comment type="cofactor">
    <cofactor evidence="1">
        <name>Mn(2+)</name>
        <dbReference type="ChEBI" id="CHEBI:29035"/>
    </cofactor>
    <text evidence="1">The Mn(2+) ion enhances activity.</text>
</comment>
<feature type="domain" description="Peptidase M20 dimerisation" evidence="2">
    <location>
        <begin position="194"/>
        <end position="273"/>
    </location>
</feature>
<name>A0A0A0JDX4_9MICO</name>
<dbReference type="NCBIfam" id="TIGR01891">
    <property type="entry name" value="amidohydrolases"/>
    <property type="match status" value="1"/>
</dbReference>
<feature type="binding site" evidence="1">
    <location>
        <position position="365"/>
    </location>
    <ligand>
        <name>Mn(2+)</name>
        <dbReference type="ChEBI" id="CHEBI:29035"/>
        <label>2</label>
    </ligand>
</feature>
<evidence type="ECO:0000313" key="3">
    <source>
        <dbReference type="EMBL" id="KGN35555.1"/>
    </source>
</evidence>
<dbReference type="Proteomes" id="UP000030011">
    <property type="component" value="Unassembled WGS sequence"/>
</dbReference>
<evidence type="ECO:0000259" key="2">
    <source>
        <dbReference type="Pfam" id="PF07687"/>
    </source>
</evidence>
<keyword evidence="3" id="KW-0378">Hydrolase</keyword>
<dbReference type="AlphaFoldDB" id="A0A0A0JDX4"/>
<dbReference type="InterPro" id="IPR002933">
    <property type="entry name" value="Peptidase_M20"/>
</dbReference>
<proteinExistence type="predicted"/>
<reference evidence="3 4" key="1">
    <citation type="submission" date="2013-08" db="EMBL/GenBank/DDBJ databases">
        <title>The genome sequence of Knoellia subterranea.</title>
        <authorList>
            <person name="Zhu W."/>
            <person name="Wang G."/>
        </authorList>
    </citation>
    <scope>NUCLEOTIDE SEQUENCE [LARGE SCALE GENOMIC DNA]</scope>
    <source>
        <strain evidence="3 4">KCTC 19937</strain>
    </source>
</reference>
<dbReference type="Pfam" id="PF01546">
    <property type="entry name" value="Peptidase_M20"/>
    <property type="match status" value="1"/>
</dbReference>
<dbReference type="SUPFAM" id="SSF53187">
    <property type="entry name" value="Zn-dependent exopeptidases"/>
    <property type="match status" value="1"/>
</dbReference>